<reference evidence="6 7" key="1">
    <citation type="submission" date="2018-04" db="EMBL/GenBank/DDBJ databases">
        <title>Genomic Encyclopedia of Type Strains, Phase III (KMG-III): the genomes of soil and plant-associated and newly described type strains.</title>
        <authorList>
            <person name="Whitman W."/>
        </authorList>
    </citation>
    <scope>NUCLEOTIDE SEQUENCE [LARGE SCALE GENOMIC DNA]</scope>
    <source>
        <strain evidence="6 7">KA25</strain>
    </source>
</reference>
<name>A0A2T5JWQ8_9RHOB</name>
<evidence type="ECO:0000256" key="1">
    <source>
        <dbReference type="ARBA" id="ARBA00008683"/>
    </source>
</evidence>
<keyword evidence="4" id="KW-0720">Serine protease</keyword>
<dbReference type="CDD" id="cd07022">
    <property type="entry name" value="S49_Sppa_36K_type"/>
    <property type="match status" value="1"/>
</dbReference>
<dbReference type="GO" id="GO:0008236">
    <property type="term" value="F:serine-type peptidase activity"/>
    <property type="evidence" value="ECO:0007669"/>
    <property type="project" value="UniProtKB-KW"/>
</dbReference>
<comment type="similarity">
    <text evidence="1">Belongs to the peptidase S49 family.</text>
</comment>
<dbReference type="OrthoDB" id="266140at2"/>
<organism evidence="6 7">
    <name type="scientific">Cereibacter azotoformans</name>
    <dbReference type="NCBI Taxonomy" id="43057"/>
    <lineage>
        <taxon>Bacteria</taxon>
        <taxon>Pseudomonadati</taxon>
        <taxon>Pseudomonadota</taxon>
        <taxon>Alphaproteobacteria</taxon>
        <taxon>Rhodobacterales</taxon>
        <taxon>Paracoccaceae</taxon>
        <taxon>Cereibacter</taxon>
    </lineage>
</organism>
<evidence type="ECO:0000256" key="4">
    <source>
        <dbReference type="ARBA" id="ARBA00022825"/>
    </source>
</evidence>
<evidence type="ECO:0000256" key="2">
    <source>
        <dbReference type="ARBA" id="ARBA00022670"/>
    </source>
</evidence>
<accession>A0A2T5JWQ8</accession>
<dbReference type="GO" id="GO:0006508">
    <property type="term" value="P:proteolysis"/>
    <property type="evidence" value="ECO:0007669"/>
    <property type="project" value="UniProtKB-KW"/>
</dbReference>
<dbReference type="InterPro" id="IPR029045">
    <property type="entry name" value="ClpP/crotonase-like_dom_sf"/>
</dbReference>
<dbReference type="SUPFAM" id="SSF52096">
    <property type="entry name" value="ClpP/crotonase"/>
    <property type="match status" value="1"/>
</dbReference>
<evidence type="ECO:0000259" key="5">
    <source>
        <dbReference type="Pfam" id="PF01343"/>
    </source>
</evidence>
<evidence type="ECO:0000313" key="7">
    <source>
        <dbReference type="Proteomes" id="UP000244060"/>
    </source>
</evidence>
<evidence type="ECO:0000313" key="6">
    <source>
        <dbReference type="EMBL" id="PTR14592.1"/>
    </source>
</evidence>
<dbReference type="Proteomes" id="UP000244060">
    <property type="component" value="Unassembled WGS sequence"/>
</dbReference>
<sequence>MTEPAVTPAPSGPSLLHIADRVLGRPLLMHPGKVEVLLHVLEGRIPLGDAALAPLSPDASRFTGQISASRTFRVEGGVGIVSIVGSLVNRGAWIGASSGLTSYEGLAKQLTDAAADPKVKAIMLDLDSPGGEATGMFALAAKVREVAAEKPIVAVVNDMAASAAYGIASQATEIVVSPTSIVGSIGVVLTHLDRSGELASKGIKPTLIHAGAHKVDGNPFGPLSDAVRADLQAEVGKFYDQFVGLVAQGRGGKLSAAKARATEARTFIGQEAIDRGLADRVSTFEAVLASLQSRPAGRGAAASKIAPATTGTTPAAVAPDADVLATARAEGHAAGLAEGKALGAKEAAERIGAILGSDEAKANATLAAHLAFKISFGPEEAVHALIAAGRAAAPAVPSIAERAAGLAEFGAPDDFTAGRGRSSTDESWSKAVAEANRSIGAVGPMPTGNEHLAGLHARGGMR</sequence>
<comment type="caution">
    <text evidence="6">The sequence shown here is derived from an EMBL/GenBank/DDBJ whole genome shotgun (WGS) entry which is preliminary data.</text>
</comment>
<dbReference type="Pfam" id="PF01343">
    <property type="entry name" value="Peptidase_S49"/>
    <property type="match status" value="1"/>
</dbReference>
<dbReference type="RefSeq" id="WP_108221711.1">
    <property type="nucleotide sequence ID" value="NZ_CP090021.1"/>
</dbReference>
<dbReference type="PANTHER" id="PTHR33209">
    <property type="entry name" value="PROTEASE 4"/>
    <property type="match status" value="1"/>
</dbReference>
<feature type="domain" description="Peptidase S49" evidence="5">
    <location>
        <begin position="146"/>
        <end position="292"/>
    </location>
</feature>
<keyword evidence="7" id="KW-1185">Reference proteome</keyword>
<protein>
    <submittedName>
        <fullName evidence="6">Signal peptide peptidase SppA</fullName>
    </submittedName>
</protein>
<keyword evidence="2" id="KW-0645">Protease</keyword>
<dbReference type="InterPro" id="IPR002142">
    <property type="entry name" value="Peptidase_S49"/>
</dbReference>
<proteinExistence type="inferred from homology"/>
<dbReference type="Gene3D" id="6.20.330.10">
    <property type="match status" value="1"/>
</dbReference>
<dbReference type="AlphaFoldDB" id="A0A2T5JWQ8"/>
<gene>
    <name evidence="6" type="ORF">C8J28_11664</name>
</gene>
<dbReference type="PANTHER" id="PTHR33209:SF1">
    <property type="entry name" value="PEPTIDASE S49 DOMAIN-CONTAINING PROTEIN"/>
    <property type="match status" value="1"/>
</dbReference>
<keyword evidence="3" id="KW-0378">Hydrolase</keyword>
<dbReference type="EMBL" id="QAOT01000016">
    <property type="protein sequence ID" value="PTR14592.1"/>
    <property type="molecule type" value="Genomic_DNA"/>
</dbReference>
<evidence type="ECO:0000256" key="3">
    <source>
        <dbReference type="ARBA" id="ARBA00022801"/>
    </source>
</evidence>
<dbReference type="InterPro" id="IPR033855">
    <property type="entry name" value="Protein_C"/>
</dbReference>
<dbReference type="Gene3D" id="3.90.226.10">
    <property type="entry name" value="2-enoyl-CoA Hydratase, Chain A, domain 1"/>
    <property type="match status" value="1"/>
</dbReference>